<evidence type="ECO:0000313" key="1">
    <source>
        <dbReference type="EMBL" id="KAF2638818.1"/>
    </source>
</evidence>
<sequence>MNVQRISVPASQAKPRVISLTRVTSSDMRTDPFPDSPYIRTVSWNVFLTPEQIHSLVMGFRPDGTGDDKWFIYSQGPDQSGKMKVHFHRSWTGMKIAELFVVVDLKGEGAGTIVGMKWNGTDQTNGMDEEEAKYMVSTTCSWVLGVDLESGALHAMKFE</sequence>
<proteinExistence type="predicted"/>
<reference evidence="1" key="1">
    <citation type="journal article" date="2020" name="Stud. Mycol.">
        <title>101 Dothideomycetes genomes: a test case for predicting lifestyles and emergence of pathogens.</title>
        <authorList>
            <person name="Haridas S."/>
            <person name="Albert R."/>
            <person name="Binder M."/>
            <person name="Bloem J."/>
            <person name="Labutti K."/>
            <person name="Salamov A."/>
            <person name="Andreopoulos B."/>
            <person name="Baker S."/>
            <person name="Barry K."/>
            <person name="Bills G."/>
            <person name="Bluhm B."/>
            <person name="Cannon C."/>
            <person name="Castanera R."/>
            <person name="Culley D."/>
            <person name="Daum C."/>
            <person name="Ezra D."/>
            <person name="Gonzalez J."/>
            <person name="Henrissat B."/>
            <person name="Kuo A."/>
            <person name="Liang C."/>
            <person name="Lipzen A."/>
            <person name="Lutzoni F."/>
            <person name="Magnuson J."/>
            <person name="Mondo S."/>
            <person name="Nolan M."/>
            <person name="Ohm R."/>
            <person name="Pangilinan J."/>
            <person name="Park H.-J."/>
            <person name="Ramirez L."/>
            <person name="Alfaro M."/>
            <person name="Sun H."/>
            <person name="Tritt A."/>
            <person name="Yoshinaga Y."/>
            <person name="Zwiers L.-H."/>
            <person name="Turgeon B."/>
            <person name="Goodwin S."/>
            <person name="Spatafora J."/>
            <person name="Crous P."/>
            <person name="Grigoriev I."/>
        </authorList>
    </citation>
    <scope>NUCLEOTIDE SEQUENCE</scope>
    <source>
        <strain evidence="1">CBS 473.64</strain>
    </source>
</reference>
<accession>A0A6A6RXA1</accession>
<dbReference type="EMBL" id="MU006788">
    <property type="protein sequence ID" value="KAF2638818.1"/>
    <property type="molecule type" value="Genomic_DNA"/>
</dbReference>
<dbReference type="OrthoDB" id="4521980at2759"/>
<evidence type="ECO:0000313" key="2">
    <source>
        <dbReference type="Proteomes" id="UP000799753"/>
    </source>
</evidence>
<dbReference type="AlphaFoldDB" id="A0A6A6RXA1"/>
<organism evidence="1 2">
    <name type="scientific">Massarina eburnea CBS 473.64</name>
    <dbReference type="NCBI Taxonomy" id="1395130"/>
    <lineage>
        <taxon>Eukaryota</taxon>
        <taxon>Fungi</taxon>
        <taxon>Dikarya</taxon>
        <taxon>Ascomycota</taxon>
        <taxon>Pezizomycotina</taxon>
        <taxon>Dothideomycetes</taxon>
        <taxon>Pleosporomycetidae</taxon>
        <taxon>Pleosporales</taxon>
        <taxon>Massarineae</taxon>
        <taxon>Massarinaceae</taxon>
        <taxon>Massarina</taxon>
    </lineage>
</organism>
<gene>
    <name evidence="1" type="ORF">P280DRAFT_403757</name>
</gene>
<name>A0A6A6RXA1_9PLEO</name>
<protein>
    <submittedName>
        <fullName evidence="1">Uncharacterized protein</fullName>
    </submittedName>
</protein>
<dbReference type="Proteomes" id="UP000799753">
    <property type="component" value="Unassembled WGS sequence"/>
</dbReference>
<keyword evidence="2" id="KW-1185">Reference proteome</keyword>